<proteinExistence type="predicted"/>
<feature type="transmembrane region" description="Helical" evidence="5">
    <location>
        <begin position="199"/>
        <end position="216"/>
    </location>
</feature>
<feature type="transmembrane region" description="Helical" evidence="5">
    <location>
        <begin position="167"/>
        <end position="187"/>
    </location>
</feature>
<feature type="transmembrane region" description="Helical" evidence="5">
    <location>
        <begin position="109"/>
        <end position="133"/>
    </location>
</feature>
<feature type="transmembrane region" description="Helical" evidence="5">
    <location>
        <begin position="66"/>
        <end position="89"/>
    </location>
</feature>
<evidence type="ECO:0000256" key="1">
    <source>
        <dbReference type="ARBA" id="ARBA00004141"/>
    </source>
</evidence>
<keyword evidence="6" id="KW-0496">Mitochondrion</keyword>
<dbReference type="RefSeq" id="YP_009131081.1">
    <property type="nucleotide sequence ID" value="NC_026843.1"/>
</dbReference>
<evidence type="ECO:0000256" key="4">
    <source>
        <dbReference type="ARBA" id="ARBA00023136"/>
    </source>
</evidence>
<dbReference type="EMBL" id="KJ398158">
    <property type="protein sequence ID" value="AHX02417.1"/>
    <property type="molecule type" value="Genomic_DNA"/>
</dbReference>
<protein>
    <submittedName>
        <fullName evidence="6">SecY</fullName>
    </submittedName>
</protein>
<organism evidence="6">
    <name type="scientific">Asparagopsis taxiformis</name>
    <dbReference type="NCBI Taxonomy" id="260499"/>
    <lineage>
        <taxon>Eukaryota</taxon>
        <taxon>Rhodophyta</taxon>
        <taxon>Florideophyceae</taxon>
        <taxon>Rhodymeniophycidae</taxon>
        <taxon>Bonnemaisoniales</taxon>
        <taxon>Bonnemaisoniaceae</taxon>
        <taxon>Asparagopsis</taxon>
    </lineage>
</organism>
<keyword evidence="4 5" id="KW-0472">Membrane</keyword>
<feature type="transmembrane region" description="Helical" evidence="5">
    <location>
        <begin position="20"/>
        <end position="45"/>
    </location>
</feature>
<comment type="subcellular location">
    <subcellularLocation>
        <location evidence="1">Membrane</location>
        <topology evidence="1">Multi-pass membrane protein</topology>
    </subcellularLocation>
</comment>
<keyword evidence="2 5" id="KW-0812">Transmembrane</keyword>
<dbReference type="AlphaFoldDB" id="A0A0E3DBR0"/>
<reference evidence="6" key="1">
    <citation type="submission" date="2014-02" db="EMBL/GenBank/DDBJ databases">
        <title>Complete mitochondrion genomes reveal florideophycean red algal diversity.</title>
        <authorList>
            <person name="Yang E.C."/>
            <person name="Yoon H.S."/>
        </authorList>
    </citation>
    <scope>NUCLEOTIDE SEQUENCE</scope>
    <source>
        <strain evidence="6">CCAP 1341/1</strain>
    </source>
</reference>
<evidence type="ECO:0000313" key="6">
    <source>
        <dbReference type="EMBL" id="AHX02417.1"/>
    </source>
</evidence>
<feature type="transmembrane region" description="Helical" evidence="5">
    <location>
        <begin position="222"/>
        <end position="243"/>
    </location>
</feature>
<dbReference type="GeneID" id="24120808"/>
<dbReference type="InterPro" id="IPR002033">
    <property type="entry name" value="TatC"/>
</dbReference>
<evidence type="ECO:0000256" key="2">
    <source>
        <dbReference type="ARBA" id="ARBA00022692"/>
    </source>
</evidence>
<evidence type="ECO:0000256" key="5">
    <source>
        <dbReference type="SAM" id="Phobius"/>
    </source>
</evidence>
<accession>A0A0E3DBR0</accession>
<dbReference type="GO" id="GO:0016020">
    <property type="term" value="C:membrane"/>
    <property type="evidence" value="ECO:0007669"/>
    <property type="project" value="UniProtKB-SubCell"/>
</dbReference>
<geneLocation type="mitochondrion" evidence="6"/>
<name>A0A0E3DBR0_9FLOR</name>
<keyword evidence="3 5" id="KW-1133">Transmembrane helix</keyword>
<evidence type="ECO:0000256" key="3">
    <source>
        <dbReference type="ARBA" id="ARBA00022989"/>
    </source>
</evidence>
<gene>
    <name evidence="6" type="primary">secY</name>
    <name evidence="6" type="ORF">Atax.mt.45</name>
</gene>
<dbReference type="Pfam" id="PF00902">
    <property type="entry name" value="TatC"/>
    <property type="match status" value="1"/>
</dbReference>
<sequence length="251" mass="30877">MFVWKTSSLAFFYYKELSYRFFYIIVSFLGCLIVSFINIESIFFFETYPFLKFSDKKFIVTSTTELFQVVWTLVTSISLISIAPFFYYQLNLFTKSSWYVYQSFLFNKIGLFAFIGYFMAFILCYNIIFPLVIDFLIQWKIQSKYSILSIDIELRILYYIHWVLTLRFFICLLIYYFVIIFIKLVFLQSFNKLYVIMKTYRKQMIFFTILIFFFLLPPDYFLQFFIIIFVIIFYESVFFFLCYKNQKDYYI</sequence>
<dbReference type="PROSITE" id="PS51257">
    <property type="entry name" value="PROKAR_LIPOPROTEIN"/>
    <property type="match status" value="1"/>
</dbReference>